<dbReference type="SUPFAM" id="SSF53474">
    <property type="entry name" value="alpha/beta-Hydrolases"/>
    <property type="match status" value="1"/>
</dbReference>
<dbReference type="GO" id="GO:0003847">
    <property type="term" value="F:1-alkyl-2-acetylglycerophosphocholine esterase activity"/>
    <property type="evidence" value="ECO:0007669"/>
    <property type="project" value="TreeGrafter"/>
</dbReference>
<protein>
    <submittedName>
        <fullName evidence="4">Chlorophyllase-like protein</fullName>
    </submittedName>
</protein>
<dbReference type="RefSeq" id="WP_116191845.1">
    <property type="nucleotide sequence ID" value="NZ_QTTN01000041.1"/>
</dbReference>
<evidence type="ECO:0000256" key="3">
    <source>
        <dbReference type="ARBA" id="ARBA00023098"/>
    </source>
</evidence>
<evidence type="ECO:0000313" key="4">
    <source>
        <dbReference type="EMBL" id="REE67690.1"/>
    </source>
</evidence>
<name>A0A3D9R0W5_9BACL</name>
<dbReference type="PANTHER" id="PTHR10272">
    <property type="entry name" value="PLATELET-ACTIVATING FACTOR ACETYLHYDROLASE"/>
    <property type="match status" value="1"/>
</dbReference>
<keyword evidence="1" id="KW-0378">Hydrolase</keyword>
<dbReference type="Pfam" id="PF03403">
    <property type="entry name" value="PAF-AH_p_II"/>
    <property type="match status" value="1"/>
</dbReference>
<dbReference type="GO" id="GO:0016042">
    <property type="term" value="P:lipid catabolic process"/>
    <property type="evidence" value="ECO:0007669"/>
    <property type="project" value="UniProtKB-KW"/>
</dbReference>
<sequence>MPIGCMKRLFTDAGRIDPFAGDGRSRRFMVSMYYPSAAAEQVDDGAAAAAAYPIVLLSPGFGVERDMYAFAVQKLAASGFVVLTVGATYESVSTVFPNGEEITQLPELANLQLTDWQGWNSLLDVRVQDLTFVLNQLDVLNELDPVLRGRLNVQQVGIVGHSLGGAAAYHVLDRHESDRVKAGILLDPSLHLLGSVRTKVHTPVLLMRQNASTYEMLLSSGWAESLASETIAGQRHLADVLTGYRCFVRVHGANHLTFSDVSGAEAGLAEKHELIATAIADFMLEFVCGVAGQHSNRVHSYAGLSVIRGDGHSAG</sequence>
<accession>A0A3D9R0W5</accession>
<proteinExistence type="predicted"/>
<reference evidence="4 5" key="1">
    <citation type="submission" date="2018-08" db="EMBL/GenBank/DDBJ databases">
        <title>Genomic Encyclopedia of Type Strains, Phase III (KMG-III): the genomes of soil and plant-associated and newly described type strains.</title>
        <authorList>
            <person name="Whitman W."/>
        </authorList>
    </citation>
    <scope>NUCLEOTIDE SEQUENCE [LARGE SCALE GENOMIC DNA]</scope>
    <source>
        <strain evidence="4 5">CGMCC 1.10966</strain>
    </source>
</reference>
<keyword evidence="2" id="KW-0442">Lipid degradation</keyword>
<dbReference type="Proteomes" id="UP000256304">
    <property type="component" value="Unassembled WGS sequence"/>
</dbReference>
<dbReference type="Gene3D" id="3.40.50.1820">
    <property type="entry name" value="alpha/beta hydrolase"/>
    <property type="match status" value="1"/>
</dbReference>
<evidence type="ECO:0000256" key="1">
    <source>
        <dbReference type="ARBA" id="ARBA00022801"/>
    </source>
</evidence>
<dbReference type="EMBL" id="QTTN01000041">
    <property type="protein sequence ID" value="REE67690.1"/>
    <property type="molecule type" value="Genomic_DNA"/>
</dbReference>
<dbReference type="AlphaFoldDB" id="A0A3D9R0W5"/>
<evidence type="ECO:0000256" key="2">
    <source>
        <dbReference type="ARBA" id="ARBA00022963"/>
    </source>
</evidence>
<organism evidence="4 5">
    <name type="scientific">Paenibacillus taihuensis</name>
    <dbReference type="NCBI Taxonomy" id="1156355"/>
    <lineage>
        <taxon>Bacteria</taxon>
        <taxon>Bacillati</taxon>
        <taxon>Bacillota</taxon>
        <taxon>Bacilli</taxon>
        <taxon>Bacillales</taxon>
        <taxon>Paenibacillaceae</taxon>
        <taxon>Paenibacillus</taxon>
    </lineage>
</organism>
<dbReference type="InterPro" id="IPR029058">
    <property type="entry name" value="AB_hydrolase_fold"/>
</dbReference>
<gene>
    <name evidence="4" type="ORF">A8990_14151</name>
</gene>
<dbReference type="OrthoDB" id="9814760at2"/>
<evidence type="ECO:0000313" key="5">
    <source>
        <dbReference type="Proteomes" id="UP000256304"/>
    </source>
</evidence>
<keyword evidence="3" id="KW-0443">Lipid metabolism</keyword>
<comment type="caution">
    <text evidence="4">The sequence shown here is derived from an EMBL/GenBank/DDBJ whole genome shotgun (WGS) entry which is preliminary data.</text>
</comment>
<dbReference type="PANTHER" id="PTHR10272:SF0">
    <property type="entry name" value="PLATELET-ACTIVATING FACTOR ACETYLHYDROLASE"/>
    <property type="match status" value="1"/>
</dbReference>
<keyword evidence="5" id="KW-1185">Reference proteome</keyword>